<dbReference type="AlphaFoldDB" id="M0MKQ0"/>
<feature type="region of interest" description="Disordered" evidence="1">
    <location>
        <begin position="133"/>
        <end position="153"/>
    </location>
</feature>
<comment type="caution">
    <text evidence="3">The sequence shown here is derived from an EMBL/GenBank/DDBJ whole genome shotgun (WGS) entry which is preliminary data.</text>
</comment>
<dbReference type="PROSITE" id="PS51658">
    <property type="entry name" value="BFN"/>
    <property type="match status" value="1"/>
</dbReference>
<accession>M0MKQ0</accession>
<dbReference type="GO" id="GO:0004518">
    <property type="term" value="F:nuclease activity"/>
    <property type="evidence" value="ECO:0007669"/>
    <property type="project" value="InterPro"/>
</dbReference>
<dbReference type="Proteomes" id="UP000011669">
    <property type="component" value="Unassembled WGS sequence"/>
</dbReference>
<dbReference type="PANTHER" id="PTHR15160">
    <property type="entry name" value="VON HIPPEL-LINDAU PROTEIN"/>
    <property type="match status" value="1"/>
</dbReference>
<dbReference type="STRING" id="1227455.C449_04415"/>
<organism evidence="3 4">
    <name type="scientific">Halococcus saccharolyticus DSM 5350</name>
    <dbReference type="NCBI Taxonomy" id="1227455"/>
    <lineage>
        <taxon>Archaea</taxon>
        <taxon>Methanobacteriati</taxon>
        <taxon>Methanobacteriota</taxon>
        <taxon>Stenosarchaea group</taxon>
        <taxon>Halobacteria</taxon>
        <taxon>Halobacteriales</taxon>
        <taxon>Halococcaceae</taxon>
        <taxon>Halococcus</taxon>
    </lineage>
</organism>
<evidence type="ECO:0000259" key="2">
    <source>
        <dbReference type="PROSITE" id="PS51658"/>
    </source>
</evidence>
<dbReference type="InParanoid" id="M0MKQ0"/>
<dbReference type="PATRIC" id="fig|1227455.4.peg.896"/>
<dbReference type="InterPro" id="IPR003729">
    <property type="entry name" value="Bi_nuclease_dom"/>
</dbReference>
<reference evidence="3 4" key="1">
    <citation type="journal article" date="2014" name="PLoS Genet.">
        <title>Phylogenetically driven sequencing of extremely halophilic archaea reveals strategies for static and dynamic osmo-response.</title>
        <authorList>
            <person name="Becker E.A."/>
            <person name="Seitzer P.M."/>
            <person name="Tritt A."/>
            <person name="Larsen D."/>
            <person name="Krusor M."/>
            <person name="Yao A.I."/>
            <person name="Wu D."/>
            <person name="Madern D."/>
            <person name="Eisen J.A."/>
            <person name="Darling A.E."/>
            <person name="Facciotti M.T."/>
        </authorList>
    </citation>
    <scope>NUCLEOTIDE SEQUENCE [LARGE SCALE GENOMIC DNA]</scope>
    <source>
        <strain evidence="3 4">DSM 5350</strain>
    </source>
</reference>
<dbReference type="PANTHER" id="PTHR15160:SF1">
    <property type="entry name" value="VON HIPPEL-LINDAU DISEASE TUMOR SUPPRESSOR"/>
    <property type="match status" value="1"/>
</dbReference>
<dbReference type="Pfam" id="PF02577">
    <property type="entry name" value="BFN_dom"/>
    <property type="match status" value="1"/>
</dbReference>
<proteinExistence type="predicted"/>
<sequence length="153" mass="16213">MHAHIDAVRVAGTPSGPVPVVLLASDGEPDLLPIFIGFNEATAIARGLDAVDIGRPLTHDLLLDVVEELGGRVDRVVVDAIEESEDGGGTYTANLHLDTPRADAVIDARPSDSLALAARTGADIEIDPGVFDEGGRPRETFDELQDIREVDEL</sequence>
<evidence type="ECO:0000313" key="4">
    <source>
        <dbReference type="Proteomes" id="UP000011669"/>
    </source>
</evidence>
<keyword evidence="4" id="KW-1185">Reference proteome</keyword>
<dbReference type="EMBL" id="AOMD01000014">
    <property type="protein sequence ID" value="EMA46246.1"/>
    <property type="molecule type" value="Genomic_DNA"/>
</dbReference>
<dbReference type="RefSeq" id="WP_006076738.1">
    <property type="nucleotide sequence ID" value="NZ_AOMD01000014.1"/>
</dbReference>
<evidence type="ECO:0000313" key="3">
    <source>
        <dbReference type="EMBL" id="EMA46246.1"/>
    </source>
</evidence>
<dbReference type="InterPro" id="IPR036104">
    <property type="entry name" value="BFN_sf"/>
</dbReference>
<dbReference type="Gene3D" id="3.10.690.10">
    <property type="entry name" value="Bifunctional nuclease domain"/>
    <property type="match status" value="1"/>
</dbReference>
<dbReference type="OrthoDB" id="30741at2157"/>
<evidence type="ECO:0000256" key="1">
    <source>
        <dbReference type="SAM" id="MobiDB-lite"/>
    </source>
</evidence>
<gene>
    <name evidence="3" type="ORF">C449_04415</name>
</gene>
<feature type="domain" description="BFN" evidence="2">
    <location>
        <begin position="1"/>
        <end position="138"/>
    </location>
</feature>
<name>M0MKQ0_9EURY</name>
<dbReference type="SUPFAM" id="SSF103256">
    <property type="entry name" value="Hypothetical protein TM0160"/>
    <property type="match status" value="1"/>
</dbReference>
<protein>
    <recommendedName>
        <fullName evidence="2">BFN domain-containing protein</fullName>
    </recommendedName>
</protein>